<protein>
    <submittedName>
        <fullName evidence="2">Alpha-1,3-glucanase-like protein</fullName>
    </submittedName>
</protein>
<proteinExistence type="predicted"/>
<evidence type="ECO:0000256" key="1">
    <source>
        <dbReference type="SAM" id="SignalP"/>
    </source>
</evidence>
<evidence type="ECO:0000313" key="2">
    <source>
        <dbReference type="EMBL" id="KAK3309362.1"/>
    </source>
</evidence>
<dbReference type="PANTHER" id="PTHR43173:SF44">
    <property type="entry name" value="GLYCOSYL HYDROLASE FAMILY 71 PROTEIN"/>
    <property type="match status" value="1"/>
</dbReference>
<dbReference type="GeneID" id="87880715"/>
<dbReference type="GO" id="GO:0051118">
    <property type="term" value="F:glucan endo-1,3-alpha-glucosidase activity"/>
    <property type="evidence" value="ECO:0007669"/>
    <property type="project" value="InterPro"/>
</dbReference>
<comment type="caution">
    <text evidence="2">The sequence shown here is derived from an EMBL/GenBank/DDBJ whole genome shotgun (WGS) entry which is preliminary data.</text>
</comment>
<evidence type="ECO:0000313" key="3">
    <source>
        <dbReference type="Proteomes" id="UP001273166"/>
    </source>
</evidence>
<name>A0AAJ0M5B7_9PEZI</name>
<dbReference type="InterPro" id="IPR051130">
    <property type="entry name" value="Mito_struct-func_regulator"/>
</dbReference>
<dbReference type="InterPro" id="IPR005197">
    <property type="entry name" value="Glyco_hydro_71"/>
</dbReference>
<dbReference type="Gene3D" id="3.20.20.80">
    <property type="entry name" value="Glycosidases"/>
    <property type="match status" value="1"/>
</dbReference>
<keyword evidence="3" id="KW-1185">Reference proteome</keyword>
<reference evidence="2" key="1">
    <citation type="journal article" date="2023" name="Mol. Phylogenet. Evol.">
        <title>Genome-scale phylogeny and comparative genomics of the fungal order Sordariales.</title>
        <authorList>
            <person name="Hensen N."/>
            <person name="Bonometti L."/>
            <person name="Westerberg I."/>
            <person name="Brannstrom I.O."/>
            <person name="Guillou S."/>
            <person name="Cros-Aarteil S."/>
            <person name="Calhoun S."/>
            <person name="Haridas S."/>
            <person name="Kuo A."/>
            <person name="Mondo S."/>
            <person name="Pangilinan J."/>
            <person name="Riley R."/>
            <person name="LaButti K."/>
            <person name="Andreopoulos B."/>
            <person name="Lipzen A."/>
            <person name="Chen C."/>
            <person name="Yan M."/>
            <person name="Daum C."/>
            <person name="Ng V."/>
            <person name="Clum A."/>
            <person name="Steindorff A."/>
            <person name="Ohm R.A."/>
            <person name="Martin F."/>
            <person name="Silar P."/>
            <person name="Natvig D.O."/>
            <person name="Lalanne C."/>
            <person name="Gautier V."/>
            <person name="Ament-Velasquez S.L."/>
            <person name="Kruys A."/>
            <person name="Hutchinson M.I."/>
            <person name="Powell A.J."/>
            <person name="Barry K."/>
            <person name="Miller A.N."/>
            <person name="Grigoriev I.V."/>
            <person name="Debuchy R."/>
            <person name="Gladieux P."/>
            <person name="Hiltunen Thoren M."/>
            <person name="Johannesson H."/>
        </authorList>
    </citation>
    <scope>NUCLEOTIDE SEQUENCE</scope>
    <source>
        <strain evidence="2">CBS 333.67</strain>
    </source>
</reference>
<dbReference type="Proteomes" id="UP001273166">
    <property type="component" value="Unassembled WGS sequence"/>
</dbReference>
<dbReference type="EMBL" id="JAUDZG010000001">
    <property type="protein sequence ID" value="KAK3309362.1"/>
    <property type="molecule type" value="Genomic_DNA"/>
</dbReference>
<accession>A0AAJ0M5B7</accession>
<dbReference type="Pfam" id="PF03659">
    <property type="entry name" value="Glyco_hydro_71"/>
    <property type="match status" value="1"/>
</dbReference>
<feature type="signal peptide" evidence="1">
    <location>
        <begin position="1"/>
        <end position="20"/>
    </location>
</feature>
<gene>
    <name evidence="2" type="ORF">B0T15DRAFT_1418</name>
</gene>
<organism evidence="2 3">
    <name type="scientific">Chaetomium strumarium</name>
    <dbReference type="NCBI Taxonomy" id="1170767"/>
    <lineage>
        <taxon>Eukaryota</taxon>
        <taxon>Fungi</taxon>
        <taxon>Dikarya</taxon>
        <taxon>Ascomycota</taxon>
        <taxon>Pezizomycotina</taxon>
        <taxon>Sordariomycetes</taxon>
        <taxon>Sordariomycetidae</taxon>
        <taxon>Sordariales</taxon>
        <taxon>Chaetomiaceae</taxon>
        <taxon>Chaetomium</taxon>
    </lineage>
</organism>
<dbReference type="PANTHER" id="PTHR43173">
    <property type="entry name" value="ABC1 FAMILY PROTEIN"/>
    <property type="match status" value="1"/>
</dbReference>
<dbReference type="RefSeq" id="XP_062725142.1">
    <property type="nucleotide sequence ID" value="XM_062861886.1"/>
</dbReference>
<dbReference type="AlphaFoldDB" id="A0AAJ0M5B7"/>
<dbReference type="CDD" id="cd11577">
    <property type="entry name" value="GH71"/>
    <property type="match status" value="1"/>
</dbReference>
<sequence length="442" mass="47975">MKLLLAAFTAALTISLPVQAAKEVFAHVIVGNTPDFDHSDWDNDIRLAQESKIDGFVLNIAAQDPDTNARALNFAFQVANNRGFKLFFSFDYAAQGPWPQDQVRDLITTFAVEPSYFKPDGTRPLVSTFEGPANANDWPAIKQNTSAFFIPDWSSHAPQDAASLAGGVVDGLFSFSAWPNGDTNITTDADREFQRVLQPQGKAYMMPVSPWFFTNLPGYNKNWLWRGDGLWDLRWSQVMQVQPDYVEILTWNDIGESHNIRTAKEKEMGLFTSANAPINYARGMSHDGWRKFLPFYIDMYKTGQVPADFAEGVVATYRTAPALACPSGGTSGNDAGHGQTEVPPETLVEDAVFYSVLLKTDQDVTVTVSIGGKEQTGVLSGAPPAGAGTPGVYTGSVPFGGNTGDVVVKVVRGGQEVATAKGGKPISTQCENNVQNWNAVSV</sequence>
<keyword evidence="1" id="KW-0732">Signal</keyword>
<reference evidence="2" key="2">
    <citation type="submission" date="2023-06" db="EMBL/GenBank/DDBJ databases">
        <authorList>
            <consortium name="Lawrence Berkeley National Laboratory"/>
            <person name="Mondo S.J."/>
            <person name="Hensen N."/>
            <person name="Bonometti L."/>
            <person name="Westerberg I."/>
            <person name="Brannstrom I.O."/>
            <person name="Guillou S."/>
            <person name="Cros-Aarteil S."/>
            <person name="Calhoun S."/>
            <person name="Haridas S."/>
            <person name="Kuo A."/>
            <person name="Pangilinan J."/>
            <person name="Riley R."/>
            <person name="Labutti K."/>
            <person name="Andreopoulos B."/>
            <person name="Lipzen A."/>
            <person name="Chen C."/>
            <person name="Yanf M."/>
            <person name="Daum C."/>
            <person name="Ng V."/>
            <person name="Clum A."/>
            <person name="Steindorff A."/>
            <person name="Ohm R."/>
            <person name="Martin F."/>
            <person name="Silar P."/>
            <person name="Natvig D."/>
            <person name="Lalanne C."/>
            <person name="Gautier V."/>
            <person name="Ament-Velasquez S.L."/>
            <person name="Kruys A."/>
            <person name="Hutchinson M.I."/>
            <person name="Powell A.J."/>
            <person name="Barry K."/>
            <person name="Miller A.N."/>
            <person name="Grigoriev I.V."/>
            <person name="Debuchy R."/>
            <person name="Gladieux P."/>
            <person name="Thoren M.H."/>
            <person name="Johannesson H."/>
        </authorList>
    </citation>
    <scope>NUCLEOTIDE SEQUENCE</scope>
    <source>
        <strain evidence="2">CBS 333.67</strain>
    </source>
</reference>
<feature type="chain" id="PRO_5042546500" evidence="1">
    <location>
        <begin position="21"/>
        <end position="442"/>
    </location>
</feature>